<protein>
    <recommendedName>
        <fullName evidence="2">Minor capsid protein P9 transmembrane helices domain-containing protein</fullName>
    </recommendedName>
</protein>
<organism evidence="3">
    <name type="scientific">viral metagenome</name>
    <dbReference type="NCBI Taxonomy" id="1070528"/>
    <lineage>
        <taxon>unclassified sequences</taxon>
        <taxon>metagenomes</taxon>
        <taxon>organismal metagenomes</taxon>
    </lineage>
</organism>
<keyword evidence="1" id="KW-0472">Membrane</keyword>
<reference evidence="3" key="1">
    <citation type="journal article" date="2020" name="Nature">
        <title>Giant virus diversity and host interactions through global metagenomics.</title>
        <authorList>
            <person name="Schulz F."/>
            <person name="Roux S."/>
            <person name="Paez-Espino D."/>
            <person name="Jungbluth S."/>
            <person name="Walsh D.A."/>
            <person name="Denef V.J."/>
            <person name="McMahon K.D."/>
            <person name="Konstantinidis K.T."/>
            <person name="Eloe-Fadrosh E.A."/>
            <person name="Kyrpides N.C."/>
            <person name="Woyke T."/>
        </authorList>
    </citation>
    <scope>NUCLEOTIDE SEQUENCE</scope>
    <source>
        <strain evidence="3">GVMAG-S-1064190-84</strain>
    </source>
</reference>
<feature type="transmembrane region" description="Helical" evidence="1">
    <location>
        <begin position="53"/>
        <end position="70"/>
    </location>
</feature>
<feature type="domain" description="Minor capsid protein P9 transmembrane helices" evidence="2">
    <location>
        <begin position="3"/>
        <end position="70"/>
    </location>
</feature>
<evidence type="ECO:0000259" key="2">
    <source>
        <dbReference type="Pfam" id="PF19066"/>
    </source>
</evidence>
<dbReference type="EMBL" id="MN740700">
    <property type="protein sequence ID" value="QHU08976.1"/>
    <property type="molecule type" value="Genomic_DNA"/>
</dbReference>
<dbReference type="AlphaFoldDB" id="A0A6C0JVY5"/>
<keyword evidence="1" id="KW-1133">Transmembrane helix</keyword>
<dbReference type="Pfam" id="PF19066">
    <property type="entry name" value="P9_TM"/>
    <property type="match status" value="1"/>
</dbReference>
<name>A0A6C0JVY5_9ZZZZ</name>
<evidence type="ECO:0000256" key="1">
    <source>
        <dbReference type="SAM" id="Phobius"/>
    </source>
</evidence>
<proteinExistence type="predicted"/>
<keyword evidence="1" id="KW-0812">Transmembrane</keyword>
<sequence length="218" mass="24802">METWFEDPRILFDVNKVLEFWPNARQTSEERVNATSRFIIYATCLIYLLRRDVRIFVLGIMVLAVLYLMYRSNMIKENLYRPEGSGDQAYGNCQIPTIENPMGNVLMTDYTDRPNRPPACYSASVAPLIKKNLDDTLPYDAGRSRSPLPDQQRYSAARQFVSSPVTTIPGDQTGFAEWLYGEKFAPICRSDTGVCSPDARGVQLEQFRGLDYGSNKRG</sequence>
<dbReference type="InterPro" id="IPR043915">
    <property type="entry name" value="P9_TM"/>
</dbReference>
<evidence type="ECO:0000313" key="3">
    <source>
        <dbReference type="EMBL" id="QHU08976.1"/>
    </source>
</evidence>
<accession>A0A6C0JVY5</accession>